<sequence length="305" mass="33238">MAITELTDAAIESCWRQWEALGGHGSSHGLEPCQSLVDPEALIVLSSVLEAFDPRLGERLAWWAAVGAQHTSVQRVRTIAASLPAPESNAWRVFASNAAAFGTGSWKAHAQGEHVSAAFGGNGERAAASLVRAPSLMVRLRYAFGVNSKSDLLALLIGSDGQRITAKEASRHLACSESTAKRAANDMARSGLIRSNSQQPIQYWTESQHWREVLELDAPSDRGVPRWRPWCRIAPFLVHATSWERSVWPSDYLRASAARSLFDTYRSDLESAGLDLPDPARARGEAFTAAFATLLLDVAAWYRAG</sequence>
<name>A0A518D302_9BACT</name>
<gene>
    <name evidence="1" type="ORF">Pla163_29760</name>
</gene>
<protein>
    <submittedName>
        <fullName evidence="1">Uncharacterized protein</fullName>
    </submittedName>
</protein>
<proteinExistence type="predicted"/>
<dbReference type="OrthoDB" id="192660at2"/>
<dbReference type="RefSeq" id="WP_145189938.1">
    <property type="nucleotide sequence ID" value="NZ_CP036290.1"/>
</dbReference>
<keyword evidence="2" id="KW-1185">Reference proteome</keyword>
<dbReference type="Proteomes" id="UP000319342">
    <property type="component" value="Chromosome"/>
</dbReference>
<evidence type="ECO:0000313" key="2">
    <source>
        <dbReference type="Proteomes" id="UP000319342"/>
    </source>
</evidence>
<organism evidence="1 2">
    <name type="scientific">Rohdeia mirabilis</name>
    <dbReference type="NCBI Taxonomy" id="2528008"/>
    <lineage>
        <taxon>Bacteria</taxon>
        <taxon>Pseudomonadati</taxon>
        <taxon>Planctomycetota</taxon>
        <taxon>Planctomycetia</taxon>
        <taxon>Planctomycetia incertae sedis</taxon>
        <taxon>Rohdeia</taxon>
    </lineage>
</organism>
<accession>A0A518D302</accession>
<reference evidence="1 2" key="1">
    <citation type="submission" date="2019-02" db="EMBL/GenBank/DDBJ databases">
        <title>Deep-cultivation of Planctomycetes and their phenomic and genomic characterization uncovers novel biology.</title>
        <authorList>
            <person name="Wiegand S."/>
            <person name="Jogler M."/>
            <person name="Boedeker C."/>
            <person name="Pinto D."/>
            <person name="Vollmers J."/>
            <person name="Rivas-Marin E."/>
            <person name="Kohn T."/>
            <person name="Peeters S.H."/>
            <person name="Heuer A."/>
            <person name="Rast P."/>
            <person name="Oberbeckmann S."/>
            <person name="Bunk B."/>
            <person name="Jeske O."/>
            <person name="Meyerdierks A."/>
            <person name="Storesund J.E."/>
            <person name="Kallscheuer N."/>
            <person name="Luecker S."/>
            <person name="Lage O.M."/>
            <person name="Pohl T."/>
            <person name="Merkel B.J."/>
            <person name="Hornburger P."/>
            <person name="Mueller R.-W."/>
            <person name="Bruemmer F."/>
            <person name="Labrenz M."/>
            <person name="Spormann A.M."/>
            <person name="Op den Camp H."/>
            <person name="Overmann J."/>
            <person name="Amann R."/>
            <person name="Jetten M.S.M."/>
            <person name="Mascher T."/>
            <person name="Medema M.H."/>
            <person name="Devos D.P."/>
            <person name="Kaster A.-K."/>
            <person name="Ovreas L."/>
            <person name="Rohde M."/>
            <person name="Galperin M.Y."/>
            <person name="Jogler C."/>
        </authorList>
    </citation>
    <scope>NUCLEOTIDE SEQUENCE [LARGE SCALE GENOMIC DNA]</scope>
    <source>
        <strain evidence="1 2">Pla163</strain>
    </source>
</reference>
<dbReference type="AlphaFoldDB" id="A0A518D302"/>
<evidence type="ECO:0000313" key="1">
    <source>
        <dbReference type="EMBL" id="QDU85835.1"/>
    </source>
</evidence>
<dbReference type="EMBL" id="CP036290">
    <property type="protein sequence ID" value="QDU85835.1"/>
    <property type="molecule type" value="Genomic_DNA"/>
</dbReference>